<name>A0A645EJL0_9ZZZZ</name>
<dbReference type="AlphaFoldDB" id="A0A645EJL0"/>
<reference evidence="1" key="1">
    <citation type="submission" date="2019-08" db="EMBL/GenBank/DDBJ databases">
        <authorList>
            <person name="Kucharzyk K."/>
            <person name="Murdoch R.W."/>
            <person name="Higgins S."/>
            <person name="Loffler F."/>
        </authorList>
    </citation>
    <scope>NUCLEOTIDE SEQUENCE</scope>
</reference>
<gene>
    <name evidence="1" type="ORF">SDC9_148846</name>
</gene>
<accession>A0A645EJL0</accession>
<proteinExistence type="predicted"/>
<protein>
    <submittedName>
        <fullName evidence="1">Uncharacterized protein</fullName>
    </submittedName>
</protein>
<organism evidence="1">
    <name type="scientific">bioreactor metagenome</name>
    <dbReference type="NCBI Taxonomy" id="1076179"/>
    <lineage>
        <taxon>unclassified sequences</taxon>
        <taxon>metagenomes</taxon>
        <taxon>ecological metagenomes</taxon>
    </lineage>
</organism>
<sequence>MAIVERGSPRGVSAAPRPIEKHAMIVRSILDFRDKGIALTTSTRIIAARIADRILEDKPSTTIRRKPKTLTESISVSFLIALWIGECHL</sequence>
<evidence type="ECO:0000313" key="1">
    <source>
        <dbReference type="EMBL" id="MPN01636.1"/>
    </source>
</evidence>
<comment type="caution">
    <text evidence="1">The sequence shown here is derived from an EMBL/GenBank/DDBJ whole genome shotgun (WGS) entry which is preliminary data.</text>
</comment>
<dbReference type="EMBL" id="VSSQ01047629">
    <property type="protein sequence ID" value="MPN01636.1"/>
    <property type="molecule type" value="Genomic_DNA"/>
</dbReference>